<evidence type="ECO:0000256" key="3">
    <source>
        <dbReference type="ARBA" id="ARBA00022597"/>
    </source>
</evidence>
<dbReference type="Gene3D" id="1.20.1250.20">
    <property type="entry name" value="MFS general substrate transporter like domains"/>
    <property type="match status" value="2"/>
</dbReference>
<evidence type="ECO:0000256" key="1">
    <source>
        <dbReference type="ARBA" id="ARBA00004141"/>
    </source>
</evidence>
<comment type="caution">
    <text evidence="9">The sequence shown here is derived from an EMBL/GenBank/DDBJ whole genome shotgun (WGS) entry which is preliminary data.</text>
</comment>
<keyword evidence="3" id="KW-0762">Sugar transport</keyword>
<evidence type="ECO:0000256" key="2">
    <source>
        <dbReference type="ARBA" id="ARBA00022448"/>
    </source>
</evidence>
<evidence type="ECO:0000256" key="5">
    <source>
        <dbReference type="ARBA" id="ARBA00022989"/>
    </source>
</evidence>
<keyword evidence="10" id="KW-1185">Reference proteome</keyword>
<dbReference type="Pfam" id="PF07690">
    <property type="entry name" value="MFS_1"/>
    <property type="match status" value="1"/>
</dbReference>
<feature type="transmembrane region" description="Helical" evidence="7">
    <location>
        <begin position="334"/>
        <end position="351"/>
    </location>
</feature>
<comment type="subcellular location">
    <subcellularLocation>
        <location evidence="1">Membrane</location>
        <topology evidence="1">Multi-pass membrane protein</topology>
    </subcellularLocation>
</comment>
<sequence length="444" mass="47770">MNNTAGALASGWKSLQRWRVQIFLITWLAYAAFYFTRKAFSVAKLGIGEDPSFELDKAMMANLDALYLVAYALGQFTWGIFADRFGPRVVVLGGLIVSSLAALAMGTFATLPIFATCMLVQGFAQSTGWSGLCKNIGSFFATRERGRVLGYWSTCYAFGGLVATPFAGWWAYEVFHDWRMAFMSSAAVVMAVAILFYFLQRNRPQDVGLPPVEIEPNSTVTGPRESHWASLRKIMKNRTVLVLGLAYFLLKPARYAILLWGPVIVYERMPAIGKVASAIVPTAFEVAGLVGPILIGFMSDKLFGARRIPACVLNLLALTVCLALFVPAMQSGSLYLVVGLLFMMGMTLYGPDSMISGSAAIDFGTNEAAGTAAGFVNGCGSVGAILGGLLPGYFDTTTVFLVFTAAALLASLMLVPFWNSRPQTLEVSSPLTANGQPELAGARS</sequence>
<keyword evidence="2" id="KW-0813">Transport</keyword>
<keyword evidence="4 7" id="KW-0812">Transmembrane</keyword>
<evidence type="ECO:0000256" key="6">
    <source>
        <dbReference type="ARBA" id="ARBA00023136"/>
    </source>
</evidence>
<dbReference type="PROSITE" id="PS50850">
    <property type="entry name" value="MFS"/>
    <property type="match status" value="1"/>
</dbReference>
<dbReference type="RefSeq" id="WP_215371211.1">
    <property type="nucleotide sequence ID" value="NZ_JAGTIS010000002.1"/>
</dbReference>
<protein>
    <submittedName>
        <fullName evidence="9">MFS transporter</fullName>
    </submittedName>
</protein>
<name>A0ABS5XCM4_9GAMM</name>
<dbReference type="InterPro" id="IPR000849">
    <property type="entry name" value="Sugar_P_transporter"/>
</dbReference>
<dbReference type="PIRSF" id="PIRSF002808">
    <property type="entry name" value="Hexose_phosphate_transp"/>
    <property type="match status" value="1"/>
</dbReference>
<dbReference type="CDD" id="cd17312">
    <property type="entry name" value="MFS_OPA_SLC37"/>
    <property type="match status" value="1"/>
</dbReference>
<feature type="transmembrane region" description="Helical" evidence="7">
    <location>
        <begin position="372"/>
        <end position="394"/>
    </location>
</feature>
<dbReference type="InterPro" id="IPR011701">
    <property type="entry name" value="MFS"/>
</dbReference>
<feature type="transmembrane region" description="Helical" evidence="7">
    <location>
        <begin position="240"/>
        <end position="263"/>
    </location>
</feature>
<keyword evidence="5 7" id="KW-1133">Transmembrane helix</keyword>
<accession>A0ABS5XCM4</accession>
<gene>
    <name evidence="9" type="ORF">J7302_04720</name>
</gene>
<dbReference type="Proteomes" id="UP001519667">
    <property type="component" value="Unassembled WGS sequence"/>
</dbReference>
<feature type="transmembrane region" description="Helical" evidence="7">
    <location>
        <begin position="310"/>
        <end position="328"/>
    </location>
</feature>
<feature type="transmembrane region" description="Helical" evidence="7">
    <location>
        <begin position="65"/>
        <end position="82"/>
    </location>
</feature>
<dbReference type="InterPro" id="IPR020846">
    <property type="entry name" value="MFS_dom"/>
</dbReference>
<evidence type="ECO:0000256" key="7">
    <source>
        <dbReference type="SAM" id="Phobius"/>
    </source>
</evidence>
<dbReference type="InterPro" id="IPR036259">
    <property type="entry name" value="MFS_trans_sf"/>
</dbReference>
<evidence type="ECO:0000256" key="4">
    <source>
        <dbReference type="ARBA" id="ARBA00022692"/>
    </source>
</evidence>
<dbReference type="SUPFAM" id="SSF103473">
    <property type="entry name" value="MFS general substrate transporter"/>
    <property type="match status" value="1"/>
</dbReference>
<evidence type="ECO:0000313" key="9">
    <source>
        <dbReference type="EMBL" id="MBT8765436.1"/>
    </source>
</evidence>
<dbReference type="PANTHER" id="PTHR43184:SF12">
    <property type="entry name" value="SUGAR PHOSPHATE EXCHANGER 3"/>
    <property type="match status" value="1"/>
</dbReference>
<dbReference type="PANTHER" id="PTHR43184">
    <property type="entry name" value="MAJOR FACILITATOR SUPERFAMILY TRANSPORTER 16, ISOFORM B"/>
    <property type="match status" value="1"/>
</dbReference>
<dbReference type="EMBL" id="JAGTIS010000002">
    <property type="protein sequence ID" value="MBT8765436.1"/>
    <property type="molecule type" value="Genomic_DNA"/>
</dbReference>
<feature type="transmembrane region" description="Helical" evidence="7">
    <location>
        <begin position="94"/>
        <end position="120"/>
    </location>
</feature>
<feature type="transmembrane region" description="Helical" evidence="7">
    <location>
        <begin position="400"/>
        <end position="418"/>
    </location>
</feature>
<proteinExistence type="predicted"/>
<evidence type="ECO:0000259" key="8">
    <source>
        <dbReference type="PROSITE" id="PS50850"/>
    </source>
</evidence>
<keyword evidence="6 7" id="KW-0472">Membrane</keyword>
<reference evidence="9 10" key="1">
    <citation type="submission" date="2021-04" db="EMBL/GenBank/DDBJ databases">
        <title>Pseudomonas boanensis sp. nov., a bacterium isolated from river water used for household purposes in Boane District, Mozambique.</title>
        <authorList>
            <person name="Nicklasson M."/>
            <person name="Martin-Rodriguez A.J."/>
            <person name="Thorell K."/>
            <person name="Neves L."/>
            <person name="Mussagy A."/>
            <person name="Rydberg H.A."/>
            <person name="Hernroth B."/>
            <person name="Svensson-Stadler L."/>
            <person name="Sjoling A."/>
        </authorList>
    </citation>
    <scope>NUCLEOTIDE SEQUENCE [LARGE SCALE GENOMIC DNA]</scope>
    <source>
        <strain evidence="9 10">DB1</strain>
    </source>
</reference>
<feature type="transmembrane region" description="Helical" evidence="7">
    <location>
        <begin position="275"/>
        <end position="298"/>
    </location>
</feature>
<feature type="transmembrane region" description="Helical" evidence="7">
    <location>
        <begin position="149"/>
        <end position="172"/>
    </location>
</feature>
<evidence type="ECO:0000313" key="10">
    <source>
        <dbReference type="Proteomes" id="UP001519667"/>
    </source>
</evidence>
<feature type="domain" description="Major facilitator superfamily (MFS) profile" evidence="8">
    <location>
        <begin position="22"/>
        <end position="422"/>
    </location>
</feature>
<organism evidence="9 10">
    <name type="scientific">Metapseudomonas boanensis</name>
    <dbReference type="NCBI Taxonomy" id="2822138"/>
    <lineage>
        <taxon>Bacteria</taxon>
        <taxon>Pseudomonadati</taxon>
        <taxon>Pseudomonadota</taxon>
        <taxon>Gammaproteobacteria</taxon>
        <taxon>Pseudomonadales</taxon>
        <taxon>Pseudomonadaceae</taxon>
        <taxon>Metapseudomonas</taxon>
    </lineage>
</organism>
<feature type="transmembrane region" description="Helical" evidence="7">
    <location>
        <begin position="18"/>
        <end position="35"/>
    </location>
</feature>
<feature type="transmembrane region" description="Helical" evidence="7">
    <location>
        <begin position="178"/>
        <end position="199"/>
    </location>
</feature>